<sequence length="318" mass="37172">MRLCEEEIAARIYNYEHPKRIAFSKKYPFLKKPIIFSRHAARNVQNFFDTRIKYKKKTSFYTCIIARHQSVLRRKLGDSDPKLQEEKIVNLRQAVQQLNGIVIQPQAIFSLWNSIGKPKYKKGYVDGMLLANGRVVKGIGGGLCQLSNFLYWILLHAPIKTMERYHHSIDVFPDSGRTLPFGGGATILYNFIDLKVKNVSPYPFQLKIWLSDNHLKGQILSPHPALQKFHISEKNHVFVKRGKRYFRYNEIYRETKVKGEVIKTEKITTNFAPVLYKVTPAYLHKNKFKVLDFTNKKIENPLNRTNELTSSTYKKKYD</sequence>
<dbReference type="AlphaFoldDB" id="A0A2H0BS42"/>
<gene>
    <name evidence="1" type="ORF">COX00_02920</name>
</gene>
<dbReference type="PANTHER" id="PTHR35788">
    <property type="entry name" value="EXPORTED PROTEIN-RELATED"/>
    <property type="match status" value="1"/>
</dbReference>
<reference evidence="1 2" key="1">
    <citation type="submission" date="2017-09" db="EMBL/GenBank/DDBJ databases">
        <title>Depth-based differentiation of microbial function through sediment-hosted aquifers and enrichment of novel symbionts in the deep terrestrial subsurface.</title>
        <authorList>
            <person name="Probst A.J."/>
            <person name="Ladd B."/>
            <person name="Jarett J.K."/>
            <person name="Geller-Mcgrath D.E."/>
            <person name="Sieber C.M."/>
            <person name="Emerson J.B."/>
            <person name="Anantharaman K."/>
            <person name="Thomas B.C."/>
            <person name="Malmstrom R."/>
            <person name="Stieglmeier M."/>
            <person name="Klingl A."/>
            <person name="Woyke T."/>
            <person name="Ryan C.M."/>
            <person name="Banfield J.F."/>
        </authorList>
    </citation>
    <scope>NUCLEOTIDE SEQUENCE [LARGE SCALE GENOMIC DNA]</scope>
    <source>
        <strain evidence="1">CG22_combo_CG10-13_8_21_14_all_47_17</strain>
    </source>
</reference>
<dbReference type="EMBL" id="PCSZ01000060">
    <property type="protein sequence ID" value="PIP60492.1"/>
    <property type="molecule type" value="Genomic_DNA"/>
</dbReference>
<comment type="caution">
    <text evidence="1">The sequence shown here is derived from an EMBL/GenBank/DDBJ whole genome shotgun (WGS) entry which is preliminary data.</text>
</comment>
<dbReference type="InterPro" id="IPR052913">
    <property type="entry name" value="Glycopeptide_resist_protein"/>
</dbReference>
<accession>A0A2H0BS42</accession>
<proteinExistence type="predicted"/>
<evidence type="ECO:0000313" key="1">
    <source>
        <dbReference type="EMBL" id="PIP60492.1"/>
    </source>
</evidence>
<dbReference type="PANTHER" id="PTHR35788:SF1">
    <property type="entry name" value="EXPORTED PROTEIN"/>
    <property type="match status" value="1"/>
</dbReference>
<dbReference type="Pfam" id="PF04294">
    <property type="entry name" value="VanW"/>
    <property type="match status" value="1"/>
</dbReference>
<dbReference type="InterPro" id="IPR007391">
    <property type="entry name" value="Vancomycin_resist_VanW"/>
</dbReference>
<evidence type="ECO:0000313" key="2">
    <source>
        <dbReference type="Proteomes" id="UP000231581"/>
    </source>
</evidence>
<name>A0A2H0BS42_9BACT</name>
<organism evidence="1 2">
    <name type="scientific">Candidatus Uhrbacteria bacterium CG22_combo_CG10-13_8_21_14_all_47_17</name>
    <dbReference type="NCBI Taxonomy" id="1975041"/>
    <lineage>
        <taxon>Bacteria</taxon>
        <taxon>Candidatus Uhriibacteriota</taxon>
    </lineage>
</organism>
<dbReference type="Proteomes" id="UP000231581">
    <property type="component" value="Unassembled WGS sequence"/>
</dbReference>
<protein>
    <submittedName>
        <fullName evidence="1">Vancomycin resistance protein</fullName>
    </submittedName>
</protein>